<evidence type="ECO:0000313" key="2">
    <source>
        <dbReference type="EMBL" id="OLN96768.1"/>
    </source>
</evidence>
<feature type="transmembrane region" description="Helical" evidence="1">
    <location>
        <begin position="113"/>
        <end position="136"/>
    </location>
</feature>
<comment type="caution">
    <text evidence="2">The sequence shown here is derived from an EMBL/GenBank/DDBJ whole genome shotgun (WGS) entry which is preliminary data.</text>
</comment>
<keyword evidence="1" id="KW-0812">Transmembrane</keyword>
<reference evidence="2 3" key="1">
    <citation type="submission" date="2016-11" db="EMBL/GenBank/DDBJ databases">
        <title>Draft Genome Assembly of Colletotrichum chlorophyti a pathogen of herbaceous plants.</title>
        <authorList>
            <person name="Gan P."/>
            <person name="Narusaka M."/>
            <person name="Tsushima A."/>
            <person name="Narusaka Y."/>
            <person name="Takano Y."/>
            <person name="Shirasu K."/>
        </authorList>
    </citation>
    <scope>NUCLEOTIDE SEQUENCE [LARGE SCALE GENOMIC DNA]</scope>
    <source>
        <strain evidence="2 3">NTL11</strain>
    </source>
</reference>
<keyword evidence="3" id="KW-1185">Reference proteome</keyword>
<dbReference type="Proteomes" id="UP000186583">
    <property type="component" value="Unassembled WGS sequence"/>
</dbReference>
<accession>A0A1Q8S5N1</accession>
<proteinExistence type="predicted"/>
<evidence type="ECO:0000256" key="1">
    <source>
        <dbReference type="SAM" id="Phobius"/>
    </source>
</evidence>
<keyword evidence="1" id="KW-0472">Membrane</keyword>
<organism evidence="2 3">
    <name type="scientific">Colletotrichum chlorophyti</name>
    <dbReference type="NCBI Taxonomy" id="708187"/>
    <lineage>
        <taxon>Eukaryota</taxon>
        <taxon>Fungi</taxon>
        <taxon>Dikarya</taxon>
        <taxon>Ascomycota</taxon>
        <taxon>Pezizomycotina</taxon>
        <taxon>Sordariomycetes</taxon>
        <taxon>Hypocreomycetidae</taxon>
        <taxon>Glomerellales</taxon>
        <taxon>Glomerellaceae</taxon>
        <taxon>Colletotrichum</taxon>
    </lineage>
</organism>
<name>A0A1Q8S5N1_9PEZI</name>
<feature type="transmembrane region" description="Helical" evidence="1">
    <location>
        <begin position="188"/>
        <end position="209"/>
    </location>
</feature>
<dbReference type="EMBL" id="MPGH01000014">
    <property type="protein sequence ID" value="OLN96768.1"/>
    <property type="molecule type" value="Genomic_DNA"/>
</dbReference>
<feature type="transmembrane region" description="Helical" evidence="1">
    <location>
        <begin position="12"/>
        <end position="37"/>
    </location>
</feature>
<sequence>MANIFRQATSWIYTALSVSILGTWSLLVLAGVGLTALDSNAGLVQLIALPSLLTFLVAKLIVAASPSSRTQAVSTAISGNLATWIATADNGSPHGALVLLLFSAAWLLHLARIVFVLFTLALMLGFYLFAAALAAVDKDETASGRRSLFDDEDARGELTTAMATFERTGINIEDFVQDKPWLMFQMVAGVWAVSSLLMMYLVAYGFGALRKVLTTPLERWARDGEGVLRAHGSQQAGAAVVIEKERVTVPTEAQVVS</sequence>
<protein>
    <submittedName>
        <fullName evidence="2">Uncharacterized protein</fullName>
    </submittedName>
</protein>
<keyword evidence="1" id="KW-1133">Transmembrane helix</keyword>
<dbReference type="OrthoDB" id="4496655at2759"/>
<evidence type="ECO:0000313" key="3">
    <source>
        <dbReference type="Proteomes" id="UP000186583"/>
    </source>
</evidence>
<dbReference type="AlphaFoldDB" id="A0A1Q8S5N1"/>
<feature type="transmembrane region" description="Helical" evidence="1">
    <location>
        <begin position="43"/>
        <end position="62"/>
    </location>
</feature>
<gene>
    <name evidence="2" type="ORF">CCHL11_02443</name>
</gene>